<dbReference type="AlphaFoldDB" id="A0AAV7SGS0"/>
<evidence type="ECO:0000256" key="1">
    <source>
        <dbReference type="SAM" id="MobiDB-lite"/>
    </source>
</evidence>
<keyword evidence="3" id="KW-1185">Reference proteome</keyword>
<organism evidence="2 3">
    <name type="scientific">Pleurodeles waltl</name>
    <name type="common">Iberian ribbed newt</name>
    <dbReference type="NCBI Taxonomy" id="8319"/>
    <lineage>
        <taxon>Eukaryota</taxon>
        <taxon>Metazoa</taxon>
        <taxon>Chordata</taxon>
        <taxon>Craniata</taxon>
        <taxon>Vertebrata</taxon>
        <taxon>Euteleostomi</taxon>
        <taxon>Amphibia</taxon>
        <taxon>Batrachia</taxon>
        <taxon>Caudata</taxon>
        <taxon>Salamandroidea</taxon>
        <taxon>Salamandridae</taxon>
        <taxon>Pleurodelinae</taxon>
        <taxon>Pleurodeles</taxon>
    </lineage>
</organism>
<proteinExistence type="predicted"/>
<accession>A0AAV7SGS0</accession>
<evidence type="ECO:0000313" key="3">
    <source>
        <dbReference type="Proteomes" id="UP001066276"/>
    </source>
</evidence>
<reference evidence="2" key="1">
    <citation type="journal article" date="2022" name="bioRxiv">
        <title>Sequencing and chromosome-scale assembly of the giantPleurodeles waltlgenome.</title>
        <authorList>
            <person name="Brown T."/>
            <person name="Elewa A."/>
            <person name="Iarovenko S."/>
            <person name="Subramanian E."/>
            <person name="Araus A.J."/>
            <person name="Petzold A."/>
            <person name="Susuki M."/>
            <person name="Suzuki K.-i.T."/>
            <person name="Hayashi T."/>
            <person name="Toyoda A."/>
            <person name="Oliveira C."/>
            <person name="Osipova E."/>
            <person name="Leigh N.D."/>
            <person name="Simon A."/>
            <person name="Yun M.H."/>
        </authorList>
    </citation>
    <scope>NUCLEOTIDE SEQUENCE</scope>
    <source>
        <strain evidence="2">20211129_DDA</strain>
        <tissue evidence="2">Liver</tissue>
    </source>
</reference>
<name>A0AAV7SGS0_PLEWA</name>
<sequence length="101" mass="10752">MVYRGLTATRCLKVSGGLPFSRCAHASGRLLGSSAVLHNRGSGCHSSSAPAALRRLPARTRGGRWRPECPSDRAQARRPEQLPRLSARRRHCHVGSAAGGG</sequence>
<feature type="region of interest" description="Disordered" evidence="1">
    <location>
        <begin position="57"/>
        <end position="101"/>
    </location>
</feature>
<gene>
    <name evidence="2" type="ORF">NDU88_003733</name>
</gene>
<evidence type="ECO:0000313" key="2">
    <source>
        <dbReference type="EMBL" id="KAJ1163272.1"/>
    </source>
</evidence>
<feature type="compositionally biased region" description="Basic and acidic residues" evidence="1">
    <location>
        <begin position="65"/>
        <end position="81"/>
    </location>
</feature>
<comment type="caution">
    <text evidence="2">The sequence shown here is derived from an EMBL/GenBank/DDBJ whole genome shotgun (WGS) entry which is preliminary data.</text>
</comment>
<dbReference type="EMBL" id="JANPWB010000008">
    <property type="protein sequence ID" value="KAJ1163272.1"/>
    <property type="molecule type" value="Genomic_DNA"/>
</dbReference>
<dbReference type="Proteomes" id="UP001066276">
    <property type="component" value="Chromosome 4_2"/>
</dbReference>
<protein>
    <submittedName>
        <fullName evidence="2">Uncharacterized protein</fullName>
    </submittedName>
</protein>